<name>A0AA87REG0_9MICO</name>
<comment type="caution">
    <text evidence="2">The sequence shown here is derived from an EMBL/GenBank/DDBJ whole genome shotgun (WGS) entry which is preliminary data.</text>
</comment>
<evidence type="ECO:0000256" key="1">
    <source>
        <dbReference type="SAM" id="Phobius"/>
    </source>
</evidence>
<keyword evidence="1" id="KW-0812">Transmembrane</keyword>
<evidence type="ECO:0008006" key="4">
    <source>
        <dbReference type="Google" id="ProtNLM"/>
    </source>
</evidence>
<evidence type="ECO:0000313" key="2">
    <source>
        <dbReference type="EMBL" id="GEK81575.1"/>
    </source>
</evidence>
<organism evidence="2 3">
    <name type="scientific">Agrococcus baldri</name>
    <dbReference type="NCBI Taxonomy" id="153730"/>
    <lineage>
        <taxon>Bacteria</taxon>
        <taxon>Bacillati</taxon>
        <taxon>Actinomycetota</taxon>
        <taxon>Actinomycetes</taxon>
        <taxon>Micrococcales</taxon>
        <taxon>Microbacteriaceae</taxon>
        <taxon>Agrococcus</taxon>
    </lineage>
</organism>
<keyword evidence="1" id="KW-0472">Membrane</keyword>
<dbReference type="Pfam" id="PF11188">
    <property type="entry name" value="DUF2975"/>
    <property type="match status" value="1"/>
</dbReference>
<dbReference type="AlphaFoldDB" id="A0AA87REG0"/>
<dbReference type="InterPro" id="IPR021354">
    <property type="entry name" value="DUF2975"/>
</dbReference>
<reference evidence="2 3" key="1">
    <citation type="submission" date="2019-07" db="EMBL/GenBank/DDBJ databases">
        <title>Whole genome shotgun sequence of Agrococcus baldri NBRC 103055.</title>
        <authorList>
            <person name="Hosoyama A."/>
            <person name="Uohara A."/>
            <person name="Ohji S."/>
            <person name="Ichikawa N."/>
        </authorList>
    </citation>
    <scope>NUCLEOTIDE SEQUENCE [LARGE SCALE GENOMIC DNA]</scope>
    <source>
        <strain evidence="2 3">NBRC 103055</strain>
    </source>
</reference>
<dbReference type="Proteomes" id="UP000321749">
    <property type="component" value="Unassembled WGS sequence"/>
</dbReference>
<keyword evidence="3" id="KW-1185">Reference proteome</keyword>
<dbReference type="EMBL" id="BJUU01000031">
    <property type="protein sequence ID" value="GEK81575.1"/>
    <property type="molecule type" value="Genomic_DNA"/>
</dbReference>
<evidence type="ECO:0000313" key="3">
    <source>
        <dbReference type="Proteomes" id="UP000321749"/>
    </source>
</evidence>
<keyword evidence="1" id="KW-1133">Transmembrane helix</keyword>
<feature type="transmembrane region" description="Helical" evidence="1">
    <location>
        <begin position="48"/>
        <end position="70"/>
    </location>
</feature>
<feature type="transmembrane region" description="Helical" evidence="1">
    <location>
        <begin position="118"/>
        <end position="139"/>
    </location>
</feature>
<gene>
    <name evidence="2" type="ORF">ABA31_29260</name>
</gene>
<dbReference type="RefSeq" id="WP_146797399.1">
    <property type="nucleotide sequence ID" value="NZ_BJUU01000031.1"/>
</dbReference>
<feature type="transmembrane region" description="Helical" evidence="1">
    <location>
        <begin position="90"/>
        <end position="112"/>
    </location>
</feature>
<accession>A0AA87REG0</accession>
<proteinExistence type="predicted"/>
<sequence length="158" mass="16590">MQRAAILGAKAVIVVALLLSLLGQLLIVPLLAAEAVREMPAAEGLRWPGIIGCWAIILCVQVALVCMWRLLSMVARDRIFDVRAFRLVDVMTACAIAAAVLFAVAAVILTGAQALPPVVGLFLIMGFFGAAGIALLLLVMRGLLARATGLEADMAEVV</sequence>
<protein>
    <recommendedName>
        <fullName evidence="4">DUF2975 domain-containing protein</fullName>
    </recommendedName>
</protein>